<dbReference type="PANTHER" id="PTHR23075">
    <property type="entry name" value="PUTATIVE ATP-ASE"/>
    <property type="match status" value="1"/>
</dbReference>
<protein>
    <recommendedName>
        <fullName evidence="2">ATPase AAA-type core domain-containing protein</fullName>
    </recommendedName>
</protein>
<organism evidence="3 4">
    <name type="scientific">Mytilus galloprovincialis</name>
    <name type="common">Mediterranean mussel</name>
    <dbReference type="NCBI Taxonomy" id="29158"/>
    <lineage>
        <taxon>Eukaryota</taxon>
        <taxon>Metazoa</taxon>
        <taxon>Spiralia</taxon>
        <taxon>Lophotrochozoa</taxon>
        <taxon>Mollusca</taxon>
        <taxon>Bivalvia</taxon>
        <taxon>Autobranchia</taxon>
        <taxon>Pteriomorphia</taxon>
        <taxon>Mytilida</taxon>
        <taxon>Mytiloidea</taxon>
        <taxon>Mytilidae</taxon>
        <taxon>Mytilinae</taxon>
        <taxon>Mytilus</taxon>
    </lineage>
</organism>
<accession>A0A8B6EUF9</accession>
<keyword evidence="4" id="KW-1185">Reference proteome</keyword>
<dbReference type="GO" id="GO:0016887">
    <property type="term" value="F:ATP hydrolysis activity"/>
    <property type="evidence" value="ECO:0007669"/>
    <property type="project" value="InterPro"/>
</dbReference>
<dbReference type="AlphaFoldDB" id="A0A8B6EUF9"/>
<sequence length="91" mass="10476">MDYAIMTGGDVAPMGKEGVTAMHKVFDWANTSRNGFMLVLASNQPEQFDWAINDRLDEMVEFDVPTLEERERLVRQYFDMFVLKPAAEGKR</sequence>
<dbReference type="GO" id="GO:0005739">
    <property type="term" value="C:mitochondrion"/>
    <property type="evidence" value="ECO:0007669"/>
    <property type="project" value="TreeGrafter"/>
</dbReference>
<dbReference type="Pfam" id="PF00004">
    <property type="entry name" value="AAA"/>
    <property type="match status" value="1"/>
</dbReference>
<name>A0A8B6EUF9_MYTGA</name>
<dbReference type="GO" id="GO:0005524">
    <property type="term" value="F:ATP binding"/>
    <property type="evidence" value="ECO:0007669"/>
    <property type="project" value="InterPro"/>
</dbReference>
<dbReference type="InterPro" id="IPR003959">
    <property type="entry name" value="ATPase_AAA_core"/>
</dbReference>
<dbReference type="InterPro" id="IPR027417">
    <property type="entry name" value="P-loop_NTPase"/>
</dbReference>
<dbReference type="Gene3D" id="3.40.50.300">
    <property type="entry name" value="P-loop containing nucleotide triphosphate hydrolases"/>
    <property type="match status" value="1"/>
</dbReference>
<dbReference type="Proteomes" id="UP000596742">
    <property type="component" value="Unassembled WGS sequence"/>
</dbReference>
<feature type="domain" description="ATPase AAA-type core" evidence="2">
    <location>
        <begin position="14"/>
        <end position="63"/>
    </location>
</feature>
<comment type="caution">
    <text evidence="3">The sequence shown here is derived from an EMBL/GenBank/DDBJ whole genome shotgun (WGS) entry which is preliminary data.</text>
</comment>
<reference evidence="3" key="1">
    <citation type="submission" date="2018-11" db="EMBL/GenBank/DDBJ databases">
        <authorList>
            <person name="Alioto T."/>
            <person name="Alioto T."/>
        </authorList>
    </citation>
    <scope>NUCLEOTIDE SEQUENCE</scope>
</reference>
<dbReference type="EMBL" id="UYJE01005752">
    <property type="protein sequence ID" value="VDI40043.1"/>
    <property type="molecule type" value="Genomic_DNA"/>
</dbReference>
<dbReference type="GO" id="GO:0007005">
    <property type="term" value="P:mitochondrion organization"/>
    <property type="evidence" value="ECO:0007669"/>
    <property type="project" value="TreeGrafter"/>
</dbReference>
<evidence type="ECO:0000313" key="3">
    <source>
        <dbReference type="EMBL" id="VDI40043.1"/>
    </source>
</evidence>
<evidence type="ECO:0000259" key="2">
    <source>
        <dbReference type="Pfam" id="PF00004"/>
    </source>
</evidence>
<dbReference type="GO" id="GO:0008270">
    <property type="term" value="F:zinc ion binding"/>
    <property type="evidence" value="ECO:0007669"/>
    <property type="project" value="TreeGrafter"/>
</dbReference>
<gene>
    <name evidence="3" type="ORF">MGAL_10B006136</name>
</gene>
<proteinExistence type="predicted"/>
<dbReference type="SUPFAM" id="SSF52540">
    <property type="entry name" value="P-loop containing nucleoside triphosphate hydrolases"/>
    <property type="match status" value="1"/>
</dbReference>
<evidence type="ECO:0000313" key="4">
    <source>
        <dbReference type="Proteomes" id="UP000596742"/>
    </source>
</evidence>
<keyword evidence="1" id="KW-0175">Coiled coil</keyword>
<dbReference type="OrthoDB" id="199596at2759"/>
<evidence type="ECO:0000256" key="1">
    <source>
        <dbReference type="ARBA" id="ARBA00023054"/>
    </source>
</evidence>
<dbReference type="PANTHER" id="PTHR23075:SF0">
    <property type="entry name" value="ATPASE FAMILY AAA DOMAIN-CONTAINING PROTEIN 3"/>
    <property type="match status" value="1"/>
</dbReference>